<dbReference type="EMBL" id="SMKI01000652">
    <property type="protein sequence ID" value="TDC62389.1"/>
    <property type="molecule type" value="Genomic_DNA"/>
</dbReference>
<dbReference type="AlphaFoldDB" id="A0A4R4SJH8"/>
<dbReference type="RefSeq" id="WP_132822055.1">
    <property type="nucleotide sequence ID" value="NZ_SMKI01000652.1"/>
</dbReference>
<evidence type="ECO:0000313" key="2">
    <source>
        <dbReference type="EMBL" id="TDC62389.1"/>
    </source>
</evidence>
<name>A0A4R4SJH8_9ACTN</name>
<dbReference type="InterPro" id="IPR022062">
    <property type="entry name" value="DUF3618"/>
</dbReference>
<reference evidence="2 3" key="1">
    <citation type="submission" date="2019-03" db="EMBL/GenBank/DDBJ databases">
        <title>Draft genome sequences of novel Actinobacteria.</title>
        <authorList>
            <person name="Sahin N."/>
            <person name="Ay H."/>
            <person name="Saygin H."/>
        </authorList>
    </citation>
    <scope>NUCLEOTIDE SEQUENCE [LARGE SCALE GENOMIC DNA]</scope>
    <source>
        <strain evidence="2 3">DSM 41900</strain>
    </source>
</reference>
<sequence>MGTSPNPSNSPDRIAGQIEETRARLTEDLDRLADRVTARAKRRRGPLAKLARRAKGG</sequence>
<protein>
    <submittedName>
        <fullName evidence="2">DUF3618 domain-containing protein</fullName>
    </submittedName>
</protein>
<dbReference type="Proteomes" id="UP000295345">
    <property type="component" value="Unassembled WGS sequence"/>
</dbReference>
<comment type="caution">
    <text evidence="2">The sequence shown here is derived from an EMBL/GenBank/DDBJ whole genome shotgun (WGS) entry which is preliminary data.</text>
</comment>
<keyword evidence="3" id="KW-1185">Reference proteome</keyword>
<feature type="region of interest" description="Disordered" evidence="1">
    <location>
        <begin position="38"/>
        <end position="57"/>
    </location>
</feature>
<proteinExistence type="predicted"/>
<evidence type="ECO:0000313" key="3">
    <source>
        <dbReference type="Proteomes" id="UP000295345"/>
    </source>
</evidence>
<evidence type="ECO:0000256" key="1">
    <source>
        <dbReference type="SAM" id="MobiDB-lite"/>
    </source>
</evidence>
<organism evidence="2 3">
    <name type="scientific">Streptomyces hainanensis</name>
    <dbReference type="NCBI Taxonomy" id="402648"/>
    <lineage>
        <taxon>Bacteria</taxon>
        <taxon>Bacillati</taxon>
        <taxon>Actinomycetota</taxon>
        <taxon>Actinomycetes</taxon>
        <taxon>Kitasatosporales</taxon>
        <taxon>Streptomycetaceae</taxon>
        <taxon>Streptomyces</taxon>
    </lineage>
</organism>
<gene>
    <name evidence="2" type="ORF">E1283_34165</name>
</gene>
<dbReference type="Pfam" id="PF12277">
    <property type="entry name" value="DUF3618"/>
    <property type="match status" value="1"/>
</dbReference>
<dbReference type="OrthoDB" id="3218417at2"/>
<accession>A0A4R4SJH8</accession>